<evidence type="ECO:0000313" key="2">
    <source>
        <dbReference type="Proteomes" id="UP000054399"/>
    </source>
</evidence>
<accession>A0ABR3C0B4</accession>
<dbReference type="GeneID" id="91988317"/>
<evidence type="ECO:0000313" key="1">
    <source>
        <dbReference type="EMBL" id="KAL0254080.1"/>
    </source>
</evidence>
<keyword evidence="2" id="KW-1185">Reference proteome</keyword>
<dbReference type="RefSeq" id="XP_066616301.1">
    <property type="nucleotide sequence ID" value="XM_066756015.1"/>
</dbReference>
<gene>
    <name evidence="1" type="ORF">I308_101459</name>
</gene>
<reference evidence="1" key="1">
    <citation type="submission" date="2015-01" db="EMBL/GenBank/DDBJ databases">
        <authorList>
            <consortium name="The Broad Institute Genomics Platform"/>
            <person name="Cuomo C."/>
            <person name="Litvintseva A."/>
            <person name="Chen Y."/>
            <person name="Heitman J."/>
            <person name="Sun S."/>
            <person name="Springer D."/>
            <person name="Dromer F."/>
            <person name="Young S."/>
            <person name="Zeng Q."/>
            <person name="Gargeya S."/>
            <person name="Abouelleil A."/>
            <person name="Alvarado L."/>
            <person name="Chapman S.B."/>
            <person name="Gainer-Dewar J."/>
            <person name="Goldberg J."/>
            <person name="Griggs A."/>
            <person name="Gujja S."/>
            <person name="Hansen M."/>
            <person name="Howarth C."/>
            <person name="Imamovic A."/>
            <person name="Larimer J."/>
            <person name="Murphy C."/>
            <person name="Naylor J."/>
            <person name="Pearson M."/>
            <person name="Priest M."/>
            <person name="Roberts A."/>
            <person name="Saif S."/>
            <person name="Shea T."/>
            <person name="Sykes S."/>
            <person name="Wortman J."/>
            <person name="Nusbaum C."/>
            <person name="Birren B."/>
        </authorList>
    </citation>
    <scope>NUCLEOTIDE SEQUENCE</scope>
    <source>
        <strain evidence="1">IND107</strain>
    </source>
</reference>
<organism evidence="1 2">
    <name type="scientific">Cryptococcus tetragattii IND107</name>
    <dbReference type="NCBI Taxonomy" id="1296105"/>
    <lineage>
        <taxon>Eukaryota</taxon>
        <taxon>Fungi</taxon>
        <taxon>Dikarya</taxon>
        <taxon>Basidiomycota</taxon>
        <taxon>Agaricomycotina</taxon>
        <taxon>Tremellomycetes</taxon>
        <taxon>Tremellales</taxon>
        <taxon>Cryptococcaceae</taxon>
        <taxon>Cryptococcus</taxon>
        <taxon>Cryptococcus gattii species complex</taxon>
    </lineage>
</organism>
<reference evidence="1" key="2">
    <citation type="submission" date="2024-01" db="EMBL/GenBank/DDBJ databases">
        <title>Comparative genomics of Cryptococcus and Kwoniella reveals pathogenesis evolution and contrasting modes of karyotype evolution via chromosome fusion or intercentromeric recombination.</title>
        <authorList>
            <person name="Coelho M.A."/>
            <person name="David-Palma M."/>
            <person name="Shea T."/>
            <person name="Bowers K."/>
            <person name="Mcginley-Smith S."/>
            <person name="Mohammad A.W."/>
            <person name="Gnirke A."/>
            <person name="Yurkov A.M."/>
            <person name="Nowrousian M."/>
            <person name="Sun S."/>
            <person name="Cuomo C.A."/>
            <person name="Heitman J."/>
        </authorList>
    </citation>
    <scope>NUCLEOTIDE SEQUENCE</scope>
    <source>
        <strain evidence="1">IND107</strain>
    </source>
</reference>
<name>A0ABR3C0B4_9TREE</name>
<comment type="caution">
    <text evidence="1">The sequence shown here is derived from an EMBL/GenBank/DDBJ whole genome shotgun (WGS) entry which is preliminary data.</text>
</comment>
<proteinExistence type="predicted"/>
<dbReference type="Proteomes" id="UP000054399">
    <property type="component" value="Unassembled WGS sequence"/>
</dbReference>
<protein>
    <submittedName>
        <fullName evidence="1">Uncharacterized protein</fullName>
    </submittedName>
</protein>
<dbReference type="EMBL" id="ATAM02000002">
    <property type="protein sequence ID" value="KAL0254080.1"/>
    <property type="molecule type" value="Genomic_DNA"/>
</dbReference>
<sequence length="71" mass="7820">MNDNNASRVKVHSSSLPSAVKHPRLACLMCISKVNHDYSESRADEDTARTTLTTISIILDTFTFLPTNVLA</sequence>